<name>A0ABN1TLH8_9ACTN</name>
<evidence type="ECO:0000256" key="2">
    <source>
        <dbReference type="ARBA" id="ARBA00023054"/>
    </source>
</evidence>
<dbReference type="Pfam" id="PF25917">
    <property type="entry name" value="BSH_RND"/>
    <property type="match status" value="1"/>
</dbReference>
<dbReference type="Pfam" id="PF25967">
    <property type="entry name" value="RND-MFP_C"/>
    <property type="match status" value="1"/>
</dbReference>
<gene>
    <name evidence="7" type="ORF">GCM10009668_02200</name>
</gene>
<sequence length="399" mass="40414">MQALLGRLAAVRRRWWIIIVVALLVAGFGVWRWMPDDEAQQQASTATASMSTMRTTVGGEGTLVARRQTDVAFSSSGEVTAVKVEAGDTVRKGQVLARIDTEALEAERSAAIARVESARAALVESVAAGSDSTRITADQASLSAARTALEAARDAVTDATLRAPFAGTVQSVGVEVGDQVGSGGSGASTQQGLGTSAAASTTSSSTSSVISVVSTGRYDVELTVSASDVEQLEVGQQSEITVTGASDTVFGTVKSVAKIASTDSSGAAAFPVVVQVTGAPEGLHIGASAQATVIVEELGDVLTVPTNAMRSDDDGSYVMLVGADGTERRTVTTGTAYGMQTEITEGLSEGDTVELATQQRSGGGGRGGQGQMPEGFSPPEGFEPPAGFTPGSGFPGGAQ</sequence>
<dbReference type="InterPro" id="IPR058625">
    <property type="entry name" value="MdtA-like_BSH"/>
</dbReference>
<keyword evidence="4" id="KW-0472">Membrane</keyword>
<evidence type="ECO:0000313" key="8">
    <source>
        <dbReference type="Proteomes" id="UP001501581"/>
    </source>
</evidence>
<feature type="domain" description="Multidrug resistance protein MdtA-like barrel-sandwich hybrid" evidence="5">
    <location>
        <begin position="68"/>
        <end position="184"/>
    </location>
</feature>
<dbReference type="EMBL" id="BAAALG010000001">
    <property type="protein sequence ID" value="GAA1091038.1"/>
    <property type="molecule type" value="Genomic_DNA"/>
</dbReference>
<evidence type="ECO:0000256" key="3">
    <source>
        <dbReference type="SAM" id="MobiDB-lite"/>
    </source>
</evidence>
<evidence type="ECO:0000256" key="1">
    <source>
        <dbReference type="ARBA" id="ARBA00004196"/>
    </source>
</evidence>
<protein>
    <recommendedName>
        <fullName evidence="9">Efflux RND transporter periplasmic adaptor subunit</fullName>
    </recommendedName>
</protein>
<dbReference type="PANTHER" id="PTHR32347">
    <property type="entry name" value="EFFLUX SYSTEM COMPONENT YKNX-RELATED"/>
    <property type="match status" value="1"/>
</dbReference>
<organism evidence="7 8">
    <name type="scientific">Nocardioides dubius</name>
    <dbReference type="NCBI Taxonomy" id="317019"/>
    <lineage>
        <taxon>Bacteria</taxon>
        <taxon>Bacillati</taxon>
        <taxon>Actinomycetota</taxon>
        <taxon>Actinomycetes</taxon>
        <taxon>Propionibacteriales</taxon>
        <taxon>Nocardioidaceae</taxon>
        <taxon>Nocardioides</taxon>
    </lineage>
</organism>
<feature type="domain" description="Multidrug resistance protein MdtA-like C-terminal permuted SH3" evidence="6">
    <location>
        <begin position="300"/>
        <end position="353"/>
    </location>
</feature>
<dbReference type="Gene3D" id="2.40.50.100">
    <property type="match status" value="1"/>
</dbReference>
<dbReference type="Gene3D" id="2.40.30.170">
    <property type="match status" value="1"/>
</dbReference>
<evidence type="ECO:0008006" key="9">
    <source>
        <dbReference type="Google" id="ProtNLM"/>
    </source>
</evidence>
<dbReference type="Gene3D" id="2.40.420.20">
    <property type="match status" value="1"/>
</dbReference>
<feature type="compositionally biased region" description="Low complexity" evidence="3">
    <location>
        <begin position="187"/>
        <end position="201"/>
    </location>
</feature>
<feature type="compositionally biased region" description="Gly residues" evidence="3">
    <location>
        <begin position="361"/>
        <end position="370"/>
    </location>
</feature>
<evidence type="ECO:0000259" key="6">
    <source>
        <dbReference type="Pfam" id="PF25967"/>
    </source>
</evidence>
<dbReference type="InterPro" id="IPR050465">
    <property type="entry name" value="UPF0194_transport"/>
</dbReference>
<keyword evidence="2" id="KW-0175">Coiled coil</keyword>
<feature type="region of interest" description="Disordered" evidence="3">
    <location>
        <begin position="180"/>
        <end position="201"/>
    </location>
</feature>
<comment type="caution">
    <text evidence="7">The sequence shown here is derived from an EMBL/GenBank/DDBJ whole genome shotgun (WGS) entry which is preliminary data.</text>
</comment>
<comment type="subcellular location">
    <subcellularLocation>
        <location evidence="1">Cell envelope</location>
    </subcellularLocation>
</comment>
<feature type="region of interest" description="Disordered" evidence="3">
    <location>
        <begin position="357"/>
        <end position="399"/>
    </location>
</feature>
<evidence type="ECO:0000259" key="5">
    <source>
        <dbReference type="Pfam" id="PF25917"/>
    </source>
</evidence>
<evidence type="ECO:0000256" key="4">
    <source>
        <dbReference type="SAM" id="Phobius"/>
    </source>
</evidence>
<keyword evidence="4" id="KW-0812">Transmembrane</keyword>
<proteinExistence type="predicted"/>
<feature type="compositionally biased region" description="Low complexity" evidence="3">
    <location>
        <begin position="371"/>
        <end position="391"/>
    </location>
</feature>
<reference evidence="7 8" key="1">
    <citation type="journal article" date="2019" name="Int. J. Syst. Evol. Microbiol.">
        <title>The Global Catalogue of Microorganisms (GCM) 10K type strain sequencing project: providing services to taxonomists for standard genome sequencing and annotation.</title>
        <authorList>
            <consortium name="The Broad Institute Genomics Platform"/>
            <consortium name="The Broad Institute Genome Sequencing Center for Infectious Disease"/>
            <person name="Wu L."/>
            <person name="Ma J."/>
        </authorList>
    </citation>
    <scope>NUCLEOTIDE SEQUENCE [LARGE SCALE GENOMIC DNA]</scope>
    <source>
        <strain evidence="7 8">JCM 13008</strain>
    </source>
</reference>
<feature type="transmembrane region" description="Helical" evidence="4">
    <location>
        <begin position="15"/>
        <end position="34"/>
    </location>
</feature>
<dbReference type="SUPFAM" id="SSF111369">
    <property type="entry name" value="HlyD-like secretion proteins"/>
    <property type="match status" value="1"/>
</dbReference>
<accession>A0ABN1TLH8</accession>
<dbReference type="RefSeq" id="WP_343990439.1">
    <property type="nucleotide sequence ID" value="NZ_BAAALG010000001.1"/>
</dbReference>
<dbReference type="InterPro" id="IPR058627">
    <property type="entry name" value="MdtA-like_C"/>
</dbReference>
<keyword evidence="4" id="KW-1133">Transmembrane helix</keyword>
<dbReference type="Proteomes" id="UP001501581">
    <property type="component" value="Unassembled WGS sequence"/>
</dbReference>
<keyword evidence="8" id="KW-1185">Reference proteome</keyword>
<evidence type="ECO:0000313" key="7">
    <source>
        <dbReference type="EMBL" id="GAA1091038.1"/>
    </source>
</evidence>